<feature type="coiled-coil region" evidence="1">
    <location>
        <begin position="81"/>
        <end position="124"/>
    </location>
</feature>
<gene>
    <name evidence="2" type="ORF">CLF_103895</name>
</gene>
<protein>
    <submittedName>
        <fullName evidence="2">Uncharacterized protein</fullName>
    </submittedName>
</protein>
<evidence type="ECO:0000313" key="3">
    <source>
        <dbReference type="Proteomes" id="UP000008909"/>
    </source>
</evidence>
<accession>G7YAK5</accession>
<sequence length="242" mass="27685">MPIEEAAKFWASIENSSLYDCAVNYDWDALIRSGLVERETFSNDIKMPPGETTSSLCEEFLPLKNKIKELKVLCNRLCSEADVLRFEEQRLRTDCEQLQQQLRSVDEERQLKSIEKQSTLLEQNKRLSSLRAKYTMYEQFTGAKLLTENGLATVFISTPDGVIQHHLPIRKEATVPISLNSELKFSSQEIEEIDNLWSKLKLDSSWSDFLTDPPTWYKASQKSTAPGADNKRTALKTINNVS</sequence>
<evidence type="ECO:0000313" key="2">
    <source>
        <dbReference type="EMBL" id="GAA49989.1"/>
    </source>
</evidence>
<dbReference type="EMBL" id="DF143003">
    <property type="protein sequence ID" value="GAA49989.1"/>
    <property type="molecule type" value="Genomic_DNA"/>
</dbReference>
<keyword evidence="3" id="KW-1185">Reference proteome</keyword>
<proteinExistence type="predicted"/>
<dbReference type="Proteomes" id="UP000008909">
    <property type="component" value="Unassembled WGS sequence"/>
</dbReference>
<organism evidence="2 3">
    <name type="scientific">Clonorchis sinensis</name>
    <name type="common">Chinese liver fluke</name>
    <dbReference type="NCBI Taxonomy" id="79923"/>
    <lineage>
        <taxon>Eukaryota</taxon>
        <taxon>Metazoa</taxon>
        <taxon>Spiralia</taxon>
        <taxon>Lophotrochozoa</taxon>
        <taxon>Platyhelminthes</taxon>
        <taxon>Trematoda</taxon>
        <taxon>Digenea</taxon>
        <taxon>Opisthorchiida</taxon>
        <taxon>Opisthorchiata</taxon>
        <taxon>Opisthorchiidae</taxon>
        <taxon>Clonorchis</taxon>
    </lineage>
</organism>
<evidence type="ECO:0000256" key="1">
    <source>
        <dbReference type="SAM" id="Coils"/>
    </source>
</evidence>
<keyword evidence="1" id="KW-0175">Coiled coil</keyword>
<name>G7YAK5_CLOSI</name>
<reference key="2">
    <citation type="submission" date="2011-10" db="EMBL/GenBank/DDBJ databases">
        <title>The genome and transcriptome sequence of Clonorchis sinensis provide insights into the carcinogenic liver fluke.</title>
        <authorList>
            <person name="Wang X."/>
            <person name="Huang Y."/>
            <person name="Chen W."/>
            <person name="Liu H."/>
            <person name="Guo L."/>
            <person name="Chen Y."/>
            <person name="Luo F."/>
            <person name="Zhou W."/>
            <person name="Sun J."/>
            <person name="Mao Q."/>
            <person name="Liang P."/>
            <person name="Zhou C."/>
            <person name="Tian Y."/>
            <person name="Men J."/>
            <person name="Lv X."/>
            <person name="Huang L."/>
            <person name="Zhou J."/>
            <person name="Hu Y."/>
            <person name="Li R."/>
            <person name="Zhang F."/>
            <person name="Lei H."/>
            <person name="Li X."/>
            <person name="Hu X."/>
            <person name="Liang C."/>
            <person name="Xu J."/>
            <person name="Wu Z."/>
            <person name="Yu X."/>
        </authorList>
    </citation>
    <scope>NUCLEOTIDE SEQUENCE</scope>
    <source>
        <strain>Henan</strain>
    </source>
</reference>
<dbReference type="AlphaFoldDB" id="G7YAK5"/>
<reference evidence="2" key="1">
    <citation type="journal article" date="2011" name="Genome Biol.">
        <title>The draft genome of the carcinogenic human liver fluke Clonorchis sinensis.</title>
        <authorList>
            <person name="Wang X."/>
            <person name="Chen W."/>
            <person name="Huang Y."/>
            <person name="Sun J."/>
            <person name="Men J."/>
            <person name="Liu H."/>
            <person name="Luo F."/>
            <person name="Guo L."/>
            <person name="Lv X."/>
            <person name="Deng C."/>
            <person name="Zhou C."/>
            <person name="Fan Y."/>
            <person name="Li X."/>
            <person name="Huang L."/>
            <person name="Hu Y."/>
            <person name="Liang C."/>
            <person name="Hu X."/>
            <person name="Xu J."/>
            <person name="Yu X."/>
        </authorList>
    </citation>
    <scope>NUCLEOTIDE SEQUENCE [LARGE SCALE GENOMIC DNA]</scope>
    <source>
        <strain evidence="2">Henan</strain>
    </source>
</reference>